<comment type="caution">
    <text evidence="5">The sequence shown here is derived from an EMBL/GenBank/DDBJ whole genome shotgun (WGS) entry which is preliminary data.</text>
</comment>
<dbReference type="EMBL" id="SLXK01000029">
    <property type="protein sequence ID" value="TCP23728.1"/>
    <property type="molecule type" value="Genomic_DNA"/>
</dbReference>
<evidence type="ECO:0000256" key="1">
    <source>
        <dbReference type="ARBA" id="ARBA00004613"/>
    </source>
</evidence>
<proteinExistence type="inferred from homology"/>
<protein>
    <submittedName>
        <fullName evidence="5">Putative toxin of predicted polymorphic toxin system</fullName>
    </submittedName>
</protein>
<evidence type="ECO:0000256" key="2">
    <source>
        <dbReference type="ARBA" id="ARBA00022525"/>
    </source>
</evidence>
<accession>A0A4R2NQS2</accession>
<dbReference type="Pfam" id="PF04740">
    <property type="entry name" value="LXG"/>
    <property type="match status" value="1"/>
</dbReference>
<evidence type="ECO:0000313" key="6">
    <source>
        <dbReference type="Proteomes" id="UP000295416"/>
    </source>
</evidence>
<evidence type="ECO:0000259" key="4">
    <source>
        <dbReference type="PROSITE" id="PS51756"/>
    </source>
</evidence>
<keyword evidence="6" id="KW-1185">Reference proteome</keyword>
<gene>
    <name evidence="5" type="ORF">EV207_1295</name>
</gene>
<dbReference type="InterPro" id="IPR051768">
    <property type="entry name" value="Bact_secretion_toxin"/>
</dbReference>
<dbReference type="RefSeq" id="WP_165886980.1">
    <property type="nucleotide sequence ID" value="NZ_SLXK01000029.1"/>
</dbReference>
<dbReference type="Proteomes" id="UP000295416">
    <property type="component" value="Unassembled WGS sequence"/>
</dbReference>
<dbReference type="GO" id="GO:0005576">
    <property type="term" value="C:extracellular region"/>
    <property type="evidence" value="ECO:0007669"/>
    <property type="project" value="UniProtKB-SubCell"/>
</dbReference>
<sequence>MRIGQGGGSKVFDARALVGAMKERHGHYKKLVGELKSLREAMLAMTKLDDSLKGKGADAIKNFYEAQVDVVDGWLNLVDVQLAFLNGVGGAAEDNDLGGDTVVDTTFLIDDLYRANTRSKDIVSVQQEDLQKIFDTINDILPLEVFSTNDFDEHMHEAEKERKNTIDKVTLLDADLTAEYQRSEVQQNHVNALYTALMDATRQDGTVSPLYFDEKAYHSSNAYQVKDDVEKQTQEYLTLRDNQEEDRRIKDKQEEMGNRPWYEKSWDKISTFVGEMSGYNDYIRMTQGVDPITGEKLSLSRFMFSFILSTTAVYKLADKYGDRIEKKAGDIWGGIGDFFSGLFDVEEAEPREYDDGTHQQIKGRPVDLDTFQKAIGAPIQTINLRGVKLNYVLTKDGKLVILTDNPDKWYYIQNAEYGHFEEIMGTFGKTTAEATGDYLMGKGVGKIPKASKIGDRLSGTKTGDIIKDQASNEIQKKIPVWGKIISAEVPKAGTKDVIVYVSSKGENWNRHVRFTLDPDGVLSINDWYTGNLREDVKPGVINDIKAFFTTDENASGEMSKEAKSFAKKYGLDTDGRIGFQKGSHLDINKLNSVINVNTTSINSTQINYSIVDGHIVILPDNPNLYYYQQTKEFHKFDQIASDLAKKGFESVGNHALNKASGKIPGYQKVNEILDNRTGEIVKGVASSEIQKNIPGWEKVINAPVPEAGTKQVNLFVSNNGKDLSGVVQFRLGPDGTITIRK</sequence>
<dbReference type="InterPro" id="IPR027797">
    <property type="entry name" value="PT-TG_dom"/>
</dbReference>
<dbReference type="Pfam" id="PF14449">
    <property type="entry name" value="PT-TG"/>
    <property type="match status" value="1"/>
</dbReference>
<feature type="domain" description="LXG" evidence="4">
    <location>
        <begin position="8"/>
        <end position="243"/>
    </location>
</feature>
<reference evidence="5 6" key="1">
    <citation type="submission" date="2019-03" db="EMBL/GenBank/DDBJ databases">
        <title>Genomic Encyclopedia of Type Strains, Phase IV (KMG-IV): sequencing the most valuable type-strain genomes for metagenomic binning, comparative biology and taxonomic classification.</title>
        <authorList>
            <person name="Goeker M."/>
        </authorList>
    </citation>
    <scope>NUCLEOTIDE SEQUENCE [LARGE SCALE GENOMIC DNA]</scope>
    <source>
        <strain evidence="5 6">DSM 19377</strain>
    </source>
</reference>
<evidence type="ECO:0000313" key="5">
    <source>
        <dbReference type="EMBL" id="TCP23728.1"/>
    </source>
</evidence>
<dbReference type="PROSITE" id="PS51756">
    <property type="entry name" value="LXG"/>
    <property type="match status" value="1"/>
</dbReference>
<dbReference type="PANTHER" id="PTHR34976">
    <property type="entry name" value="RIBONUCLEASE YQCG-RELATED"/>
    <property type="match status" value="1"/>
</dbReference>
<organism evidence="5 6">
    <name type="scientific">Scopulibacillus darangshiensis</name>
    <dbReference type="NCBI Taxonomy" id="442528"/>
    <lineage>
        <taxon>Bacteria</taxon>
        <taxon>Bacillati</taxon>
        <taxon>Bacillota</taxon>
        <taxon>Bacilli</taxon>
        <taxon>Bacillales</taxon>
        <taxon>Sporolactobacillaceae</taxon>
        <taxon>Scopulibacillus</taxon>
    </lineage>
</organism>
<comment type="subcellular location">
    <subcellularLocation>
        <location evidence="1">Secreted</location>
    </subcellularLocation>
</comment>
<comment type="similarity">
    <text evidence="3">In the N-terminal section; belongs to the LXG family.</text>
</comment>
<keyword evidence="2" id="KW-0964">Secreted</keyword>
<dbReference type="AlphaFoldDB" id="A0A4R2NQS2"/>
<evidence type="ECO:0000256" key="3">
    <source>
        <dbReference type="ARBA" id="ARBA00034117"/>
    </source>
</evidence>
<name>A0A4R2NQS2_9BACL</name>
<dbReference type="PANTHER" id="PTHR34976:SF2">
    <property type="entry name" value="TYPE VII SECRETION SYSTEM PROTEIN ESSD"/>
    <property type="match status" value="1"/>
</dbReference>
<dbReference type="InterPro" id="IPR006829">
    <property type="entry name" value="LXG_dom"/>
</dbReference>